<evidence type="ECO:0000259" key="18">
    <source>
        <dbReference type="Pfam" id="PF02744"/>
    </source>
</evidence>
<dbReference type="FunFam" id="3.30.428.10:FF:000001">
    <property type="entry name" value="Galactose-1-phosphate uridylyltransferase"/>
    <property type="match status" value="1"/>
</dbReference>
<feature type="binding site" evidence="14">
    <location>
        <position position="131"/>
    </location>
    <ligand>
        <name>Zn(2+)</name>
        <dbReference type="ChEBI" id="CHEBI:29105"/>
    </ligand>
</feature>
<evidence type="ECO:0000256" key="10">
    <source>
        <dbReference type="ARBA" id="ARBA00023144"/>
    </source>
</evidence>
<feature type="binding site" evidence="15">
    <location>
        <position position="329"/>
    </location>
    <ligand>
        <name>Fe cation</name>
        <dbReference type="ChEBI" id="CHEBI:24875"/>
    </ligand>
</feature>
<comment type="cofactor">
    <cofactor evidence="15">
        <name>Fe cation</name>
        <dbReference type="ChEBI" id="CHEBI:24875"/>
    </cofactor>
    <text evidence="15">Binds 1 Fe cation per subunit.</text>
</comment>
<dbReference type="GO" id="GO:0008270">
    <property type="term" value="F:zinc ion binding"/>
    <property type="evidence" value="ECO:0007669"/>
    <property type="project" value="InterPro"/>
</dbReference>
<dbReference type="SUPFAM" id="SSF54197">
    <property type="entry name" value="HIT-like"/>
    <property type="match status" value="2"/>
</dbReference>
<evidence type="ECO:0000256" key="9">
    <source>
        <dbReference type="ARBA" id="ARBA00022833"/>
    </source>
</evidence>
<evidence type="ECO:0000256" key="12">
    <source>
        <dbReference type="ARBA" id="ARBA00030549"/>
    </source>
</evidence>
<feature type="binding site" evidence="14">
    <location>
        <position position="67"/>
    </location>
    <ligand>
        <name>Zn(2+)</name>
        <dbReference type="ChEBI" id="CHEBI:29105"/>
    </ligand>
</feature>
<dbReference type="CDD" id="cd00608">
    <property type="entry name" value="GalT"/>
    <property type="match status" value="1"/>
</dbReference>
<gene>
    <name evidence="19" type="ORF">I316_06398</name>
</gene>
<feature type="domain" description="Galactose-1-phosphate uridyl transferase N-terminal" evidence="17">
    <location>
        <begin position="16"/>
        <end position="201"/>
    </location>
</feature>
<feature type="binding site" evidence="15">
    <location>
        <position position="207"/>
    </location>
    <ligand>
        <name>Fe cation</name>
        <dbReference type="ChEBI" id="CHEBI:24875"/>
    </ligand>
</feature>
<feature type="domain" description="Galactose-1-phosphate uridyl transferase C-terminal" evidence="18">
    <location>
        <begin position="208"/>
        <end position="368"/>
    </location>
</feature>
<feature type="active site" description="Tele-UMP-histidine intermediate" evidence="13">
    <location>
        <position position="191"/>
    </location>
</feature>
<feature type="region of interest" description="Disordered" evidence="16">
    <location>
        <begin position="40"/>
        <end position="59"/>
    </location>
</feature>
<evidence type="ECO:0000256" key="15">
    <source>
        <dbReference type="PIRSR" id="PIRSR000808-4"/>
    </source>
</evidence>
<evidence type="ECO:0000256" key="8">
    <source>
        <dbReference type="ARBA" id="ARBA00022723"/>
    </source>
</evidence>
<keyword evidence="9 14" id="KW-0862">Zinc</keyword>
<organism evidence="19 20">
    <name type="scientific">Kwoniella heveanensis BCC8398</name>
    <dbReference type="NCBI Taxonomy" id="1296120"/>
    <lineage>
        <taxon>Eukaryota</taxon>
        <taxon>Fungi</taxon>
        <taxon>Dikarya</taxon>
        <taxon>Basidiomycota</taxon>
        <taxon>Agaricomycotina</taxon>
        <taxon>Tremellomycetes</taxon>
        <taxon>Tremellales</taxon>
        <taxon>Cryptococcaceae</taxon>
        <taxon>Kwoniella</taxon>
    </lineage>
</organism>
<dbReference type="Pfam" id="PF02744">
    <property type="entry name" value="GalP_UDP_tr_C"/>
    <property type="match status" value="1"/>
</dbReference>
<keyword evidence="20" id="KW-1185">Reference proteome</keyword>
<proteinExistence type="inferred from homology"/>
<name>A0A1B9GLW5_9TREE</name>
<dbReference type="PANTHER" id="PTHR11943:SF1">
    <property type="entry name" value="GALACTOSE-1-PHOSPHATE URIDYLYLTRANSFERASE"/>
    <property type="match status" value="1"/>
</dbReference>
<dbReference type="PIRSF" id="PIRSF000808">
    <property type="entry name" value="GalT"/>
    <property type="match status" value="1"/>
</dbReference>
<dbReference type="GO" id="GO:0033499">
    <property type="term" value="P:galactose catabolic process via UDP-galactose, Leloir pathway"/>
    <property type="evidence" value="ECO:0007669"/>
    <property type="project" value="TreeGrafter"/>
</dbReference>
<comment type="pathway">
    <text evidence="2">Carbohydrate metabolism; galactose metabolism.</text>
</comment>
<evidence type="ECO:0000256" key="2">
    <source>
        <dbReference type="ARBA" id="ARBA00004947"/>
    </source>
</evidence>
<keyword evidence="6 19" id="KW-0808">Transferase</keyword>
<feature type="binding site" evidence="14">
    <location>
        <position position="189"/>
    </location>
    <ligand>
        <name>Zn(2+)</name>
        <dbReference type="ChEBI" id="CHEBI:29105"/>
    </ligand>
</feature>
<comment type="catalytic activity">
    <reaction evidence="1">
        <text>alpha-D-galactose 1-phosphate + UDP-alpha-D-glucose = alpha-D-glucose 1-phosphate + UDP-alpha-D-galactose</text>
        <dbReference type="Rhea" id="RHEA:13989"/>
        <dbReference type="ChEBI" id="CHEBI:58336"/>
        <dbReference type="ChEBI" id="CHEBI:58601"/>
        <dbReference type="ChEBI" id="CHEBI:58885"/>
        <dbReference type="ChEBI" id="CHEBI:66914"/>
        <dbReference type="EC" id="2.7.7.12"/>
    </reaction>
</comment>
<dbReference type="UniPathway" id="UPA00214"/>
<keyword evidence="10" id="KW-0299">Galactose metabolism</keyword>
<dbReference type="InterPro" id="IPR036265">
    <property type="entry name" value="HIT-like_sf"/>
</dbReference>
<dbReference type="InterPro" id="IPR005850">
    <property type="entry name" value="GalP_Utransf_C"/>
</dbReference>
<evidence type="ECO:0000256" key="7">
    <source>
        <dbReference type="ARBA" id="ARBA00022695"/>
    </source>
</evidence>
<dbReference type="OrthoDB" id="418412at2759"/>
<reference evidence="19 20" key="1">
    <citation type="submission" date="2013-07" db="EMBL/GenBank/DDBJ databases">
        <title>The Genome Sequence of Cryptococcus heveanensis BCC8398.</title>
        <authorList>
            <consortium name="The Broad Institute Genome Sequencing Platform"/>
            <person name="Cuomo C."/>
            <person name="Litvintseva A."/>
            <person name="Chen Y."/>
            <person name="Heitman J."/>
            <person name="Sun S."/>
            <person name="Springer D."/>
            <person name="Dromer F."/>
            <person name="Young S.K."/>
            <person name="Zeng Q."/>
            <person name="Gargeya S."/>
            <person name="Fitzgerald M."/>
            <person name="Abouelleil A."/>
            <person name="Alvarado L."/>
            <person name="Berlin A.M."/>
            <person name="Chapman S.B."/>
            <person name="Dewar J."/>
            <person name="Goldberg J."/>
            <person name="Griggs A."/>
            <person name="Gujja S."/>
            <person name="Hansen M."/>
            <person name="Howarth C."/>
            <person name="Imamovic A."/>
            <person name="Larimer J."/>
            <person name="McCowan C."/>
            <person name="Murphy C."/>
            <person name="Pearson M."/>
            <person name="Priest M."/>
            <person name="Roberts A."/>
            <person name="Saif S."/>
            <person name="Shea T."/>
            <person name="Sykes S."/>
            <person name="Wortman J."/>
            <person name="Nusbaum C."/>
            <person name="Birren B."/>
        </authorList>
    </citation>
    <scope>NUCLEOTIDE SEQUENCE [LARGE SCALE GENOMIC DNA]</scope>
    <source>
        <strain evidence="19 20">BCC8398</strain>
    </source>
</reference>
<comment type="similarity">
    <text evidence="3">Belongs to the galactose-1-phosphate uridylyltransferase type 1 family.</text>
</comment>
<dbReference type="Proteomes" id="UP000092666">
    <property type="component" value="Unassembled WGS sequence"/>
</dbReference>
<evidence type="ECO:0000256" key="16">
    <source>
        <dbReference type="SAM" id="MobiDB-lite"/>
    </source>
</evidence>
<accession>A0A1B9GLW5</accession>
<dbReference type="NCBIfam" id="TIGR00209">
    <property type="entry name" value="galT_1"/>
    <property type="match status" value="1"/>
</dbReference>
<dbReference type="InterPro" id="IPR005849">
    <property type="entry name" value="GalP_Utransf_N"/>
</dbReference>
<dbReference type="GO" id="GO:0005737">
    <property type="term" value="C:cytoplasm"/>
    <property type="evidence" value="ECO:0007669"/>
    <property type="project" value="TreeGrafter"/>
</dbReference>
<evidence type="ECO:0000256" key="14">
    <source>
        <dbReference type="PIRSR" id="PIRSR000808-3"/>
    </source>
</evidence>
<keyword evidence="8 14" id="KW-0479">Metal-binding</keyword>
<dbReference type="STRING" id="1296120.A0A1B9GLW5"/>
<protein>
    <recommendedName>
        <fullName evidence="5">Galactose-1-phosphate uridylyltransferase</fullName>
        <ecNumber evidence="4">2.7.7.12</ecNumber>
    </recommendedName>
    <alternativeName>
        <fullName evidence="12">UDP-glucose--hexose-1-phosphate uridylyltransferase</fullName>
    </alternativeName>
</protein>
<feature type="binding site" evidence="15">
    <location>
        <position position="327"/>
    </location>
    <ligand>
        <name>Fe cation</name>
        <dbReference type="ChEBI" id="CHEBI:24875"/>
    </ligand>
</feature>
<evidence type="ECO:0000313" key="19">
    <source>
        <dbReference type="EMBL" id="OCF32012.1"/>
    </source>
</evidence>
<evidence type="ECO:0000256" key="4">
    <source>
        <dbReference type="ARBA" id="ARBA00012384"/>
    </source>
</evidence>
<evidence type="ECO:0000256" key="1">
    <source>
        <dbReference type="ARBA" id="ARBA00001107"/>
    </source>
</evidence>
<dbReference type="EC" id="2.7.7.12" evidence="4"/>
<keyword evidence="15" id="KW-0408">Iron</keyword>
<dbReference type="Pfam" id="PF01087">
    <property type="entry name" value="GalP_UDP_transf"/>
    <property type="match status" value="1"/>
</dbReference>
<evidence type="ECO:0000256" key="3">
    <source>
        <dbReference type="ARBA" id="ARBA00010951"/>
    </source>
</evidence>
<keyword evidence="7 19" id="KW-0548">Nucleotidyltransferase</keyword>
<dbReference type="AlphaFoldDB" id="A0A1B9GLW5"/>
<dbReference type="PANTHER" id="PTHR11943">
    <property type="entry name" value="GALACTOSE-1-PHOSPHATE URIDYLYLTRANSFERASE"/>
    <property type="match status" value="1"/>
</dbReference>
<evidence type="ECO:0000259" key="17">
    <source>
        <dbReference type="Pfam" id="PF01087"/>
    </source>
</evidence>
<reference evidence="20" key="2">
    <citation type="submission" date="2013-12" db="EMBL/GenBank/DDBJ databases">
        <title>Evolution of pathogenesis and genome organization in the Tremellales.</title>
        <authorList>
            <person name="Cuomo C."/>
            <person name="Litvintseva A."/>
            <person name="Heitman J."/>
            <person name="Chen Y."/>
            <person name="Sun S."/>
            <person name="Springer D."/>
            <person name="Dromer F."/>
            <person name="Young S."/>
            <person name="Zeng Q."/>
            <person name="Chapman S."/>
            <person name="Gujja S."/>
            <person name="Saif S."/>
            <person name="Birren B."/>
        </authorList>
    </citation>
    <scope>NUCLEOTIDE SEQUENCE [LARGE SCALE GENOMIC DNA]</scope>
    <source>
        <strain evidence="20">BCC8398</strain>
    </source>
</reference>
<feature type="binding site" evidence="15">
    <location>
        <position position="310"/>
    </location>
    <ligand>
        <name>Fe cation</name>
        <dbReference type="ChEBI" id="CHEBI:24875"/>
    </ligand>
</feature>
<sequence length="370" mass="41623">MTSTNEPSIVTHDNLFRPEDHVHRRFNPLTGKHILVSPHRSLRPWNGQTETPSSADRPRYDPACYLCPGNKRSNGQTNPDYDDVYVFGNDFPALLPDSLPTFSPSPGANRPFFQSEPVRGRCKVICFHPRHDLSMASMAVKDIHQVLDSWKDIYEEEGRAILQQSSEGCVQIFEASPNRGAMMGCSAPHPHGQAWTTSFVPDEPATELANFARYTSPKSPFSHLLLDYAAAELEAQERVVSTHESGWLAVVPFWASWPFEVLIIPSKRHIPSLLQMTDDEQVGLASIMKDVLRRYENLFSCPFPYSMGLHQSPLPPKDPSSDPAQIHLHFYPPLLRSATIRKFMVGFELLGEAQRDIPPEQAAARLRASQ</sequence>
<dbReference type="EMBL" id="KI669511">
    <property type="protein sequence ID" value="OCF32012.1"/>
    <property type="molecule type" value="Genomic_DNA"/>
</dbReference>
<evidence type="ECO:0000256" key="6">
    <source>
        <dbReference type="ARBA" id="ARBA00022679"/>
    </source>
</evidence>
<evidence type="ECO:0000256" key="13">
    <source>
        <dbReference type="PIRSR" id="PIRSR000808-1"/>
    </source>
</evidence>
<dbReference type="InterPro" id="IPR001937">
    <property type="entry name" value="GalP_UDPtransf1"/>
</dbReference>
<evidence type="ECO:0000256" key="5">
    <source>
        <dbReference type="ARBA" id="ARBA00016340"/>
    </source>
</evidence>
<feature type="binding site" evidence="14">
    <location>
        <position position="64"/>
    </location>
    <ligand>
        <name>Zn(2+)</name>
        <dbReference type="ChEBI" id="CHEBI:29105"/>
    </ligand>
</feature>
<dbReference type="GO" id="GO:0008108">
    <property type="term" value="F:UDP-glucose:hexose-1-phosphate uridylyltransferase activity"/>
    <property type="evidence" value="ECO:0007669"/>
    <property type="project" value="UniProtKB-EC"/>
</dbReference>
<keyword evidence="11" id="KW-0119">Carbohydrate metabolism</keyword>
<evidence type="ECO:0000313" key="20">
    <source>
        <dbReference type="Proteomes" id="UP000092666"/>
    </source>
</evidence>
<evidence type="ECO:0000256" key="11">
    <source>
        <dbReference type="ARBA" id="ARBA00023277"/>
    </source>
</evidence>
<comment type="cofactor">
    <cofactor evidence="14">
        <name>Zn(2+)</name>
        <dbReference type="ChEBI" id="CHEBI:29105"/>
    </cofactor>
    <text evidence="14">Binds 1 zinc ion per subunit.</text>
</comment>
<dbReference type="Gene3D" id="3.30.428.10">
    <property type="entry name" value="HIT-like"/>
    <property type="match status" value="2"/>
</dbReference>